<feature type="compositionally biased region" description="Polar residues" evidence="3">
    <location>
        <begin position="152"/>
        <end position="164"/>
    </location>
</feature>
<sequence>SVNSVSTLEPVSQCRQLSELYLRKNRIPSLAELFYLKGLPRLRVLWLAENPCCGTDPHLYRMTVLRNLPHLQKLDNQAVTEEELSRALMEGEEVTAPSGEGTGNSGPELSYALSATDTAAETQEASLSCGEEETSVQSQLGLKPHSRDRFPSFSQRDAASSPKNRVSVMETALAGGGATPSAQNVESAGSSAQHGPGSTPGREETPPTPQPAGSSAQHGPGSTPGREETPPTPQPAGSSAQHGPGSTPGERRHPPPRSLQAARHSTGLVTLCPQSNVLTAVLLLLRELDAEGLEAVHQTVVSRLQALHRQELQE</sequence>
<dbReference type="InParanoid" id="D2HTJ9"/>
<dbReference type="InterPro" id="IPR032675">
    <property type="entry name" value="LRR_dom_sf"/>
</dbReference>
<reference evidence="4" key="1">
    <citation type="journal article" date="2010" name="Nature">
        <title>The sequence and de novo assembly of the giant panda genome.</title>
        <authorList>
            <person name="Li R."/>
            <person name="Fan W."/>
            <person name="Tian G."/>
            <person name="Zhu H."/>
            <person name="He L."/>
            <person name="Cai J."/>
            <person name="Huang Q."/>
            <person name="Cai Q."/>
            <person name="Li B."/>
            <person name="Bai Y."/>
            <person name="Zhang Z."/>
            <person name="Zhang Y."/>
            <person name="Wang W."/>
            <person name="Li J."/>
            <person name="Wei F."/>
            <person name="Li H."/>
            <person name="Jian M."/>
            <person name="Li J."/>
            <person name="Zhang Z."/>
            <person name="Nielsen R."/>
            <person name="Li D."/>
            <person name="Gu W."/>
            <person name="Yang Z."/>
            <person name="Xuan Z."/>
            <person name="Ryder O.A."/>
            <person name="Leung F.C."/>
            <person name="Zhou Y."/>
            <person name="Cao J."/>
            <person name="Sun X."/>
            <person name="Fu Y."/>
            <person name="Fang X."/>
            <person name="Guo X."/>
            <person name="Wang B."/>
            <person name="Hou R."/>
            <person name="Shen F."/>
            <person name="Mu B."/>
            <person name="Ni P."/>
            <person name="Lin R."/>
            <person name="Qian W."/>
            <person name="Wang G."/>
            <person name="Yu C."/>
            <person name="Nie W."/>
            <person name="Wang J."/>
            <person name="Wu Z."/>
            <person name="Liang H."/>
            <person name="Min J."/>
            <person name="Wu Q."/>
            <person name="Cheng S."/>
            <person name="Ruan J."/>
            <person name="Wang M."/>
            <person name="Shi Z."/>
            <person name="Wen M."/>
            <person name="Liu B."/>
            <person name="Ren X."/>
            <person name="Zheng H."/>
            <person name="Dong D."/>
            <person name="Cook K."/>
            <person name="Shan G."/>
            <person name="Zhang H."/>
            <person name="Kosiol C."/>
            <person name="Xie X."/>
            <person name="Lu Z."/>
            <person name="Zheng H."/>
            <person name="Li Y."/>
            <person name="Steiner C.C."/>
            <person name="Lam T.T."/>
            <person name="Lin S."/>
            <person name="Zhang Q."/>
            <person name="Li G."/>
            <person name="Tian J."/>
            <person name="Gong T."/>
            <person name="Liu H."/>
            <person name="Zhang D."/>
            <person name="Fang L."/>
            <person name="Ye C."/>
            <person name="Zhang J."/>
            <person name="Hu W."/>
            <person name="Xu A."/>
            <person name="Ren Y."/>
            <person name="Zhang G."/>
            <person name="Bruford M.W."/>
            <person name="Li Q."/>
            <person name="Ma L."/>
            <person name="Guo Y."/>
            <person name="An N."/>
            <person name="Hu Y."/>
            <person name="Zheng Y."/>
            <person name="Shi Y."/>
            <person name="Li Z."/>
            <person name="Liu Q."/>
            <person name="Chen Y."/>
            <person name="Zhao J."/>
            <person name="Qu N."/>
            <person name="Zhao S."/>
            <person name="Tian F."/>
            <person name="Wang X."/>
            <person name="Wang H."/>
            <person name="Xu L."/>
            <person name="Liu X."/>
            <person name="Vinar T."/>
            <person name="Wang Y."/>
            <person name="Lam T.W."/>
            <person name="Yiu S.M."/>
            <person name="Liu S."/>
            <person name="Zhang H."/>
            <person name="Li D."/>
            <person name="Huang Y."/>
            <person name="Wang X."/>
            <person name="Yang G."/>
            <person name="Jiang Z."/>
            <person name="Wang J."/>
            <person name="Qin N."/>
            <person name="Li L."/>
            <person name="Li J."/>
            <person name="Bolund L."/>
            <person name="Kristiansen K."/>
            <person name="Wong G.K."/>
            <person name="Olson M."/>
            <person name="Zhang X."/>
            <person name="Li S."/>
            <person name="Yang H."/>
            <person name="Wang J."/>
            <person name="Wang J."/>
        </authorList>
    </citation>
    <scope>NUCLEOTIDE SEQUENCE [LARGE SCALE GENOMIC DNA]</scope>
</reference>
<dbReference type="EMBL" id="GL193353">
    <property type="protein sequence ID" value="EFB16249.1"/>
    <property type="molecule type" value="Genomic_DNA"/>
</dbReference>
<organism evidence="4">
    <name type="scientific">Ailuropoda melanoleuca</name>
    <name type="common">Giant panda</name>
    <dbReference type="NCBI Taxonomy" id="9646"/>
    <lineage>
        <taxon>Eukaryota</taxon>
        <taxon>Metazoa</taxon>
        <taxon>Chordata</taxon>
        <taxon>Craniata</taxon>
        <taxon>Vertebrata</taxon>
        <taxon>Euteleostomi</taxon>
        <taxon>Mammalia</taxon>
        <taxon>Eutheria</taxon>
        <taxon>Laurasiatheria</taxon>
        <taxon>Carnivora</taxon>
        <taxon>Caniformia</taxon>
        <taxon>Ursidae</taxon>
        <taxon>Ailuropoda</taxon>
    </lineage>
</organism>
<accession>D2HTJ9</accession>
<evidence type="ECO:0008006" key="5">
    <source>
        <dbReference type="Google" id="ProtNLM"/>
    </source>
</evidence>
<evidence type="ECO:0000256" key="3">
    <source>
        <dbReference type="SAM" id="MobiDB-lite"/>
    </source>
</evidence>
<keyword evidence="1" id="KW-0433">Leucine-rich repeat</keyword>
<protein>
    <recommendedName>
        <fullName evidence="5">Cilia and flagella associated protein 410</fullName>
    </recommendedName>
</protein>
<gene>
    <name evidence="4" type="ORF">PANDA_015508</name>
</gene>
<dbReference type="PROSITE" id="PS51450">
    <property type="entry name" value="LRR"/>
    <property type="match status" value="1"/>
</dbReference>
<dbReference type="Gene3D" id="3.80.10.10">
    <property type="entry name" value="Ribonuclease Inhibitor"/>
    <property type="match status" value="1"/>
</dbReference>
<dbReference type="PANTHER" id="PTHR18849:SF0">
    <property type="entry name" value="CILIA- AND FLAGELLA-ASSOCIATED PROTEIN 410-RELATED"/>
    <property type="match status" value="1"/>
</dbReference>
<proteinExistence type="predicted"/>
<keyword evidence="2" id="KW-0677">Repeat</keyword>
<dbReference type="PANTHER" id="PTHR18849">
    <property type="entry name" value="LEUCINE RICH REPEAT PROTEIN"/>
    <property type="match status" value="1"/>
</dbReference>
<feature type="compositionally biased region" description="Polar residues" evidence="3">
    <location>
        <begin position="180"/>
        <end position="193"/>
    </location>
</feature>
<dbReference type="GO" id="GO:0007010">
    <property type="term" value="P:cytoskeleton organization"/>
    <property type="evidence" value="ECO:0007669"/>
    <property type="project" value="TreeGrafter"/>
</dbReference>
<dbReference type="SUPFAM" id="SSF52058">
    <property type="entry name" value="L domain-like"/>
    <property type="match status" value="1"/>
</dbReference>
<evidence type="ECO:0000256" key="1">
    <source>
        <dbReference type="ARBA" id="ARBA00022614"/>
    </source>
</evidence>
<feature type="region of interest" description="Disordered" evidence="3">
    <location>
        <begin position="115"/>
        <end position="262"/>
    </location>
</feature>
<evidence type="ECO:0000313" key="4">
    <source>
        <dbReference type="EMBL" id="EFB16249.1"/>
    </source>
</evidence>
<name>D2HTJ9_AILME</name>
<evidence type="ECO:0000256" key="2">
    <source>
        <dbReference type="ARBA" id="ARBA00022737"/>
    </source>
</evidence>
<feature type="non-terminal residue" evidence="4">
    <location>
        <position position="1"/>
    </location>
</feature>
<dbReference type="InterPro" id="IPR001611">
    <property type="entry name" value="Leu-rich_rpt"/>
</dbReference>
<feature type="compositionally biased region" description="Polar residues" evidence="3">
    <location>
        <begin position="115"/>
        <end position="126"/>
    </location>
</feature>
<dbReference type="AlphaFoldDB" id="D2HTJ9"/>
<feature type="non-terminal residue" evidence="4">
    <location>
        <position position="314"/>
    </location>
</feature>